<feature type="compositionally biased region" description="Basic and acidic residues" evidence="1">
    <location>
        <begin position="490"/>
        <end position="499"/>
    </location>
</feature>
<dbReference type="OrthoDB" id="3929560at2759"/>
<keyword evidence="3" id="KW-1185">Reference proteome</keyword>
<protein>
    <submittedName>
        <fullName evidence="2">Uncharacterized protein</fullName>
    </submittedName>
</protein>
<accession>A0A517L7A0</accession>
<evidence type="ECO:0000256" key="1">
    <source>
        <dbReference type="SAM" id="MobiDB-lite"/>
    </source>
</evidence>
<organism evidence="2 3">
    <name type="scientific">Venturia effusa</name>
    <dbReference type="NCBI Taxonomy" id="50376"/>
    <lineage>
        <taxon>Eukaryota</taxon>
        <taxon>Fungi</taxon>
        <taxon>Dikarya</taxon>
        <taxon>Ascomycota</taxon>
        <taxon>Pezizomycotina</taxon>
        <taxon>Dothideomycetes</taxon>
        <taxon>Pleosporomycetidae</taxon>
        <taxon>Venturiales</taxon>
        <taxon>Venturiaceae</taxon>
        <taxon>Venturia</taxon>
    </lineage>
</organism>
<feature type="compositionally biased region" description="Polar residues" evidence="1">
    <location>
        <begin position="479"/>
        <end position="489"/>
    </location>
</feature>
<proteinExistence type="predicted"/>
<dbReference type="Gene3D" id="1.25.40.20">
    <property type="entry name" value="Ankyrin repeat-containing domain"/>
    <property type="match status" value="1"/>
</dbReference>
<feature type="region of interest" description="Disordered" evidence="1">
    <location>
        <begin position="478"/>
        <end position="499"/>
    </location>
</feature>
<name>A0A517L7A0_9PEZI</name>
<sequence length="499" mass="54271">MLKHGASVDHKEGSALCAAVAKQNVPLILRLLEESPGPKTVVNAFDSARTIDCSNEMRFDIFDHLTGTGCEGLDLSQALIEAVRRDVEDVRICRLLLVRGASLDHRRGEAMQGAAAAAAMPLLGLFFERGPSITTRDAAFHAAIYAELSASQIRQVFAVMIEAGIFAWSVSSALLVESSKPAPELETTEMLVKGGASLDFEEGSALSEYCLRHDVESLEIVLQAKVTKQNTLSRGLIAIMSRSENVDRPLRQDCALRLLQTTPGVEIPTISALLTQVVLEQDHELLRLFMSYNPDPGYNNAESIIAAASLGDLTCVKLLCANGLDSPAANLAFVAMLDKQAIQSTPDGYEVCKLLLESEIMQEHLDRCLVDAFDHPINDLTKALVVTLTLYKANFSSANGKAFVTSAKVGETDLFDDMVKQKPELNIVITALIEAFAQEHNVDAIEQGAETDEDVEHRIEEELEDAVLDSQYNEPEVVRSTSSYLNHGTQEADKLAGEA</sequence>
<reference evidence="2 3" key="1">
    <citation type="submission" date="2019-07" db="EMBL/GenBank/DDBJ databases">
        <title>Finished genome of Venturia effusa.</title>
        <authorList>
            <person name="Young C.A."/>
            <person name="Cox M.P."/>
            <person name="Ganley A.R.D."/>
            <person name="David W.J."/>
        </authorList>
    </citation>
    <scope>NUCLEOTIDE SEQUENCE [LARGE SCALE GENOMIC DNA]</scope>
    <source>
        <strain evidence="3">albino</strain>
    </source>
</reference>
<dbReference type="Proteomes" id="UP000316270">
    <property type="component" value="Chromosome 6"/>
</dbReference>
<dbReference type="InterPro" id="IPR036770">
    <property type="entry name" value="Ankyrin_rpt-contain_sf"/>
</dbReference>
<dbReference type="AlphaFoldDB" id="A0A517L7A0"/>
<evidence type="ECO:0000313" key="3">
    <source>
        <dbReference type="Proteomes" id="UP000316270"/>
    </source>
</evidence>
<dbReference type="SUPFAM" id="SSF140860">
    <property type="entry name" value="Pseudo ankyrin repeat-like"/>
    <property type="match status" value="1"/>
</dbReference>
<dbReference type="STRING" id="50376.A0A517L7A0"/>
<gene>
    <name evidence="2" type="ORF">FKW77_004689</name>
</gene>
<evidence type="ECO:0000313" key="2">
    <source>
        <dbReference type="EMBL" id="QDS71501.1"/>
    </source>
</evidence>
<dbReference type="EMBL" id="CP042190">
    <property type="protein sequence ID" value="QDS71501.1"/>
    <property type="molecule type" value="Genomic_DNA"/>
</dbReference>